<dbReference type="HAMAP" id="MF_00048">
    <property type="entry name" value="UPF0102"/>
    <property type="match status" value="1"/>
</dbReference>
<organism evidence="3 4">
    <name type="scientific">Azoarcus taiwanensis</name>
    <dbReference type="NCBI Taxonomy" id="666964"/>
    <lineage>
        <taxon>Bacteria</taxon>
        <taxon>Pseudomonadati</taxon>
        <taxon>Pseudomonadota</taxon>
        <taxon>Betaproteobacteria</taxon>
        <taxon>Rhodocyclales</taxon>
        <taxon>Zoogloeaceae</taxon>
        <taxon>Azoarcus</taxon>
    </lineage>
</organism>
<dbReference type="PANTHER" id="PTHR34039:SF1">
    <property type="entry name" value="UPF0102 PROTEIN YRAN"/>
    <property type="match status" value="1"/>
</dbReference>
<dbReference type="Pfam" id="PF02021">
    <property type="entry name" value="UPF0102"/>
    <property type="match status" value="1"/>
</dbReference>
<comment type="similarity">
    <text evidence="1 2">Belongs to the UPF0102 family.</text>
</comment>
<sequence>MRKAAKTEGQDGIVVRRHTPAQVRGNAAESLAEAFLQARGCRTLARQFRCKAGEIDLICLAGQTLIFVEVRMRGSARFGTAAESITISKRQRIVRAAQWWLAGPGRQHAQRSCRFDVVAIDGSQHDAMQWLPGAFDAS</sequence>
<evidence type="ECO:0000313" key="4">
    <source>
        <dbReference type="Proteomes" id="UP000599523"/>
    </source>
</evidence>
<evidence type="ECO:0000256" key="2">
    <source>
        <dbReference type="HAMAP-Rule" id="MF_00048"/>
    </source>
</evidence>
<accession>A0A972F719</accession>
<comment type="caution">
    <text evidence="3">The sequence shown here is derived from an EMBL/GenBank/DDBJ whole genome shotgun (WGS) entry which is preliminary data.</text>
</comment>
<name>A0A972F719_9RHOO</name>
<dbReference type="EMBL" id="WTVM01000031">
    <property type="protein sequence ID" value="NMG02743.1"/>
    <property type="molecule type" value="Genomic_DNA"/>
</dbReference>
<gene>
    <name evidence="3" type="ORF">GPA21_07140</name>
</gene>
<evidence type="ECO:0000256" key="1">
    <source>
        <dbReference type="ARBA" id="ARBA00006738"/>
    </source>
</evidence>
<dbReference type="InterPro" id="IPR011335">
    <property type="entry name" value="Restrct_endonuc-II-like"/>
</dbReference>
<keyword evidence="4" id="KW-1185">Reference proteome</keyword>
<reference evidence="3" key="1">
    <citation type="submission" date="2019-12" db="EMBL/GenBank/DDBJ databases">
        <title>Comparative genomics gives insights into the taxonomy of the Azoarcus-Aromatoleum group and reveals separate origins of nif in the plant-associated Azoarcus and non-plant-associated Aromatoleum sub-groups.</title>
        <authorList>
            <person name="Lafos M."/>
            <person name="Maluk M."/>
            <person name="Batista M."/>
            <person name="Junghare M."/>
            <person name="Carmona M."/>
            <person name="Faoro H."/>
            <person name="Cruz L.M."/>
            <person name="Battistoni F."/>
            <person name="De Souza E."/>
            <person name="Pedrosa F."/>
            <person name="Chen W.-M."/>
            <person name="Poole P.S."/>
            <person name="Dixon R.A."/>
            <person name="James E.K."/>
        </authorList>
    </citation>
    <scope>NUCLEOTIDE SEQUENCE</scope>
    <source>
        <strain evidence="3">NSC3</strain>
    </source>
</reference>
<dbReference type="GO" id="GO:0003676">
    <property type="term" value="F:nucleic acid binding"/>
    <property type="evidence" value="ECO:0007669"/>
    <property type="project" value="InterPro"/>
</dbReference>
<protein>
    <recommendedName>
        <fullName evidence="2">UPF0102 protein GPA21_07140</fullName>
    </recommendedName>
</protein>
<dbReference type="Gene3D" id="3.40.1350.10">
    <property type="match status" value="1"/>
</dbReference>
<proteinExistence type="inferred from homology"/>
<dbReference type="SUPFAM" id="SSF52980">
    <property type="entry name" value="Restriction endonuclease-like"/>
    <property type="match status" value="1"/>
</dbReference>
<dbReference type="PANTHER" id="PTHR34039">
    <property type="entry name" value="UPF0102 PROTEIN YRAN"/>
    <property type="match status" value="1"/>
</dbReference>
<dbReference type="InterPro" id="IPR011856">
    <property type="entry name" value="tRNA_endonuc-like_dom_sf"/>
</dbReference>
<dbReference type="Proteomes" id="UP000599523">
    <property type="component" value="Unassembled WGS sequence"/>
</dbReference>
<dbReference type="NCBIfam" id="TIGR00252">
    <property type="entry name" value="YraN family protein"/>
    <property type="match status" value="1"/>
</dbReference>
<dbReference type="NCBIfam" id="NF009150">
    <property type="entry name" value="PRK12497.1-3"/>
    <property type="match status" value="1"/>
</dbReference>
<evidence type="ECO:0000313" key="3">
    <source>
        <dbReference type="EMBL" id="NMG02743.1"/>
    </source>
</evidence>
<dbReference type="CDD" id="cd20736">
    <property type="entry name" value="PoNe_Nuclease"/>
    <property type="match status" value="1"/>
</dbReference>
<dbReference type="RefSeq" id="WP_168987524.1">
    <property type="nucleotide sequence ID" value="NZ_CAWPHM010000244.1"/>
</dbReference>
<dbReference type="InterPro" id="IPR003509">
    <property type="entry name" value="UPF0102_YraN-like"/>
</dbReference>
<dbReference type="AlphaFoldDB" id="A0A972F719"/>